<gene>
    <name evidence="1" type="ORF">A3I51_01235</name>
</gene>
<dbReference type="AlphaFoldDB" id="A0A1F6B293"/>
<evidence type="ECO:0000313" key="2">
    <source>
        <dbReference type="Proteomes" id="UP000179209"/>
    </source>
</evidence>
<dbReference type="EMBL" id="MFKA01000083">
    <property type="protein sequence ID" value="OGG31046.1"/>
    <property type="molecule type" value="Genomic_DNA"/>
</dbReference>
<name>A0A1F6B293_9BACT</name>
<protein>
    <recommendedName>
        <fullName evidence="3">Baseplate protein J-like domain-containing protein</fullName>
    </recommendedName>
</protein>
<organism evidence="1 2">
    <name type="scientific">Candidatus Gottesmanbacteria bacterium RIFCSPLOWO2_02_FULL_38_8</name>
    <dbReference type="NCBI Taxonomy" id="1798397"/>
    <lineage>
        <taxon>Bacteria</taxon>
        <taxon>Candidatus Gottesmaniibacteriota</taxon>
    </lineage>
</organism>
<evidence type="ECO:0000313" key="1">
    <source>
        <dbReference type="EMBL" id="OGG31046.1"/>
    </source>
</evidence>
<comment type="caution">
    <text evidence="1">The sequence shown here is derived from an EMBL/GenBank/DDBJ whole genome shotgun (WGS) entry which is preliminary data.</text>
</comment>
<reference evidence="1 2" key="1">
    <citation type="journal article" date="2016" name="Nat. Commun.">
        <title>Thousands of microbial genomes shed light on interconnected biogeochemical processes in an aquifer system.</title>
        <authorList>
            <person name="Anantharaman K."/>
            <person name="Brown C.T."/>
            <person name="Hug L.A."/>
            <person name="Sharon I."/>
            <person name="Castelle C.J."/>
            <person name="Probst A.J."/>
            <person name="Thomas B.C."/>
            <person name="Singh A."/>
            <person name="Wilkins M.J."/>
            <person name="Karaoz U."/>
            <person name="Brodie E.L."/>
            <person name="Williams K.H."/>
            <person name="Hubbard S.S."/>
            <person name="Banfield J.F."/>
        </authorList>
    </citation>
    <scope>NUCLEOTIDE SEQUENCE [LARGE SCALE GENOMIC DNA]</scope>
</reference>
<proteinExistence type="predicted"/>
<accession>A0A1F6B293</accession>
<sequence>MEEQLTAELVKQAKQKILGNINPRERILDSPITTTVSSKKFNSEVGSEAKDLTLNLTLKVEGFVYNQAELEKLINPQALTVPAGYTFDPTKTTVKLEKSDADKNGNISAKVAIIAYFIPDLNLNQIKKDMRGKSYSEALAYLEKIDKVGGVKISQTNKLPFLSKKLPFKSQNITISIVSR</sequence>
<dbReference type="Proteomes" id="UP000179209">
    <property type="component" value="Unassembled WGS sequence"/>
</dbReference>
<evidence type="ECO:0008006" key="3">
    <source>
        <dbReference type="Google" id="ProtNLM"/>
    </source>
</evidence>